<dbReference type="InterPro" id="IPR011642">
    <property type="entry name" value="Gate_dom"/>
</dbReference>
<organism evidence="4 5">
    <name type="scientific">Pseudoclavibacter caeni</name>
    <dbReference type="NCBI Taxonomy" id="908846"/>
    <lineage>
        <taxon>Bacteria</taxon>
        <taxon>Bacillati</taxon>
        <taxon>Actinomycetota</taxon>
        <taxon>Actinomycetes</taxon>
        <taxon>Micrococcales</taxon>
        <taxon>Microbacteriaceae</taxon>
        <taxon>Pseudoclavibacter</taxon>
    </lineage>
</organism>
<dbReference type="CDD" id="cd01879">
    <property type="entry name" value="FeoB"/>
    <property type="match status" value="1"/>
</dbReference>
<feature type="transmembrane region" description="Helical" evidence="2">
    <location>
        <begin position="338"/>
        <end position="358"/>
    </location>
</feature>
<comment type="caution">
    <text evidence="4">The sequence shown here is derived from an EMBL/GenBank/DDBJ whole genome shotgun (WGS) entry which is preliminary data.</text>
</comment>
<dbReference type="PANTHER" id="PTHR43185:SF1">
    <property type="entry name" value="FE(2+) TRANSPORTER FEOB"/>
    <property type="match status" value="1"/>
</dbReference>
<proteinExistence type="predicted"/>
<feature type="transmembrane region" description="Helical" evidence="2">
    <location>
        <begin position="273"/>
        <end position="298"/>
    </location>
</feature>
<feature type="transmembrane region" description="Helical" evidence="2">
    <location>
        <begin position="310"/>
        <end position="331"/>
    </location>
</feature>
<dbReference type="GO" id="GO:0005886">
    <property type="term" value="C:plasma membrane"/>
    <property type="evidence" value="ECO:0007669"/>
    <property type="project" value="TreeGrafter"/>
</dbReference>
<dbReference type="PROSITE" id="PS51711">
    <property type="entry name" value="G_FEOB"/>
    <property type="match status" value="1"/>
</dbReference>
<evidence type="ECO:0000256" key="1">
    <source>
        <dbReference type="SAM" id="MobiDB-lite"/>
    </source>
</evidence>
<dbReference type="Pfam" id="PF07670">
    <property type="entry name" value="Gate"/>
    <property type="match status" value="2"/>
</dbReference>
<evidence type="ECO:0000259" key="3">
    <source>
        <dbReference type="PROSITE" id="PS51711"/>
    </source>
</evidence>
<evidence type="ECO:0000256" key="2">
    <source>
        <dbReference type="SAM" id="Phobius"/>
    </source>
</evidence>
<dbReference type="Gene3D" id="3.40.50.300">
    <property type="entry name" value="P-loop containing nucleotide triphosphate hydrolases"/>
    <property type="match status" value="1"/>
</dbReference>
<accession>A0A7C8BNG4</accession>
<dbReference type="Proteomes" id="UP000481339">
    <property type="component" value="Unassembled WGS sequence"/>
</dbReference>
<dbReference type="PRINTS" id="PR00326">
    <property type="entry name" value="GTP1OBG"/>
</dbReference>
<feature type="transmembrane region" description="Helical" evidence="2">
    <location>
        <begin position="670"/>
        <end position="694"/>
    </location>
</feature>
<dbReference type="InterPro" id="IPR027417">
    <property type="entry name" value="P-loop_NTPase"/>
</dbReference>
<dbReference type="GO" id="GO:0005525">
    <property type="term" value="F:GTP binding"/>
    <property type="evidence" value="ECO:0007669"/>
    <property type="project" value="InterPro"/>
</dbReference>
<keyword evidence="2" id="KW-0812">Transmembrane</keyword>
<dbReference type="PANTHER" id="PTHR43185">
    <property type="entry name" value="FERROUS IRON TRANSPORT PROTEIN B"/>
    <property type="match status" value="1"/>
</dbReference>
<reference evidence="4 5" key="1">
    <citation type="submission" date="2019-09" db="EMBL/GenBank/DDBJ databases">
        <title>Phylogeny of genus Pseudoclavibacter and closely related genus.</title>
        <authorList>
            <person name="Li Y."/>
        </authorList>
    </citation>
    <scope>NUCLEOTIDE SEQUENCE [LARGE SCALE GENOMIC DNA]</scope>
    <source>
        <strain evidence="4 5">JCM 16921</strain>
    </source>
</reference>
<feature type="transmembrane region" description="Helical" evidence="2">
    <location>
        <begin position="417"/>
        <end position="439"/>
    </location>
</feature>
<dbReference type="GO" id="GO:0015093">
    <property type="term" value="F:ferrous iron transmembrane transporter activity"/>
    <property type="evidence" value="ECO:0007669"/>
    <property type="project" value="InterPro"/>
</dbReference>
<evidence type="ECO:0000313" key="5">
    <source>
        <dbReference type="Proteomes" id="UP000481339"/>
    </source>
</evidence>
<feature type="compositionally biased region" description="Basic and acidic residues" evidence="1">
    <location>
        <begin position="1"/>
        <end position="11"/>
    </location>
</feature>
<feature type="compositionally biased region" description="Low complexity" evidence="1">
    <location>
        <begin position="19"/>
        <end position="31"/>
    </location>
</feature>
<dbReference type="OrthoDB" id="9809127at2"/>
<feature type="domain" description="FeoB-type G" evidence="3">
    <location>
        <begin position="60"/>
        <end position="234"/>
    </location>
</feature>
<protein>
    <submittedName>
        <fullName evidence="4">Ferrous iron transporter B</fullName>
    </submittedName>
</protein>
<dbReference type="EMBL" id="WBKA01000003">
    <property type="protein sequence ID" value="KAB1632486.1"/>
    <property type="molecule type" value="Genomic_DNA"/>
</dbReference>
<keyword evidence="2" id="KW-1133">Transmembrane helix</keyword>
<feature type="region of interest" description="Disordered" evidence="1">
    <location>
        <begin position="1"/>
        <end position="53"/>
    </location>
</feature>
<feature type="compositionally biased region" description="Low complexity" evidence="1">
    <location>
        <begin position="39"/>
        <end position="53"/>
    </location>
</feature>
<sequence>MSRRHPEDTSASRENAPESASSHGASAAPSGTGAGGHFGTPTTTPGCHGAPTASVPADADLRVALVGSPNAGKSTLFNRLTGGHAHTGNYPGVTVSRITGACRLPARPGRHRRTAVIEDLPGTYSLEPASVDERIVADTLHGEGPDPRPDAIVIAADATTLRRSLLLVADVLRLRIPAMLAVTMPDELAARGGSLDVAGLSRALGVPVVLSDGRHGRGAAVRDLLGDVDRWPAPPVLPPADAAAKDAWVASVLDCARYRPAAPDARTRRLDRVLLHPVVGVLVFLAVLVVFFQIIFTLATPLQDAIGDGFAAAGAWVTGTFGDGLLAGFVADGLLGGVGGVLTFVPQIALLFVLIAVLEQSGYLSRAAFLMDRTMASTGLEGRAFVSVLSSFACAIPGIMATRTLPDARQRFATMMTMPLVTCSARLPVYSILVGLLVPEDARWLGLDGRGLAMFALYLLGVASMMAAARVITWATGRRGVIMPFTMEMPPYRWPDPRTLGQAVWQPVKGFIRKVGTIILGTTIVLWALLNVPVAGTDVLRQAGVDPDDSGAVATYTMQHSAAAAIGHAVEPVFDPLGFDWRVDVAVLSSLSARETFVATLGQMVAATDPEEPDDALAAMTFDEGPQAGQPVFTAPTTVALMVFFVYAMQCMSTFGVLRRETGTWRWPLAAFAGYGTLAWVMALAARTLTALVVG</sequence>
<dbReference type="InterPro" id="IPR050860">
    <property type="entry name" value="FeoB_GTPase"/>
</dbReference>
<dbReference type="Pfam" id="PF02421">
    <property type="entry name" value="FeoB_N"/>
    <property type="match status" value="1"/>
</dbReference>
<evidence type="ECO:0000313" key="4">
    <source>
        <dbReference type="EMBL" id="KAB1632486.1"/>
    </source>
</evidence>
<dbReference type="RefSeq" id="WP_158036263.1">
    <property type="nucleotide sequence ID" value="NZ_BAAAZV010000017.1"/>
</dbReference>
<feature type="region of interest" description="Disordered" evidence="1">
    <location>
        <begin position="73"/>
        <end position="92"/>
    </location>
</feature>
<feature type="transmembrane region" description="Helical" evidence="2">
    <location>
        <begin position="511"/>
        <end position="530"/>
    </location>
</feature>
<dbReference type="InterPro" id="IPR006073">
    <property type="entry name" value="GTP-bd"/>
</dbReference>
<dbReference type="SUPFAM" id="SSF52540">
    <property type="entry name" value="P-loop containing nucleoside triphosphate hydrolases"/>
    <property type="match status" value="1"/>
</dbReference>
<keyword evidence="2" id="KW-0472">Membrane</keyword>
<dbReference type="Pfam" id="PF07664">
    <property type="entry name" value="FeoB_C"/>
    <property type="match status" value="1"/>
</dbReference>
<keyword evidence="5" id="KW-1185">Reference proteome</keyword>
<dbReference type="InterPro" id="IPR011640">
    <property type="entry name" value="Fe2_transport_prot_B_C"/>
</dbReference>
<gene>
    <name evidence="4" type="ORF">F8O02_05680</name>
</gene>
<feature type="transmembrane region" description="Helical" evidence="2">
    <location>
        <begin position="451"/>
        <end position="473"/>
    </location>
</feature>
<dbReference type="InterPro" id="IPR030389">
    <property type="entry name" value="G_FEOB_dom"/>
</dbReference>
<dbReference type="AlphaFoldDB" id="A0A7C8BNG4"/>
<feature type="transmembrane region" description="Helical" evidence="2">
    <location>
        <begin position="384"/>
        <end position="405"/>
    </location>
</feature>
<name>A0A7C8BNG4_9MICO</name>